<keyword evidence="3" id="KW-0862">Zinc</keyword>
<protein>
    <recommendedName>
        <fullName evidence="10">AN1-type zinc finger protein 4</fullName>
    </recommendedName>
</protein>
<keyword evidence="2 4" id="KW-0863">Zinc-finger</keyword>
<evidence type="ECO:0000313" key="9">
    <source>
        <dbReference type="Proteomes" id="UP001292094"/>
    </source>
</evidence>
<reference evidence="8" key="1">
    <citation type="submission" date="2023-11" db="EMBL/GenBank/DDBJ databases">
        <title>Genome assemblies of two species of porcelain crab, Petrolisthes cinctipes and Petrolisthes manimaculis (Anomura: Porcellanidae).</title>
        <authorList>
            <person name="Angst P."/>
        </authorList>
    </citation>
    <scope>NUCLEOTIDE SEQUENCE</scope>
    <source>
        <strain evidence="8">PB745_02</strain>
        <tissue evidence="8">Gill</tissue>
    </source>
</reference>
<dbReference type="InterPro" id="IPR029071">
    <property type="entry name" value="Ubiquitin-like_domsf"/>
</dbReference>
<feature type="compositionally biased region" description="Basic and acidic residues" evidence="5">
    <location>
        <begin position="30"/>
        <end position="43"/>
    </location>
</feature>
<feature type="compositionally biased region" description="Gly residues" evidence="5">
    <location>
        <begin position="18"/>
        <end position="29"/>
    </location>
</feature>
<feature type="compositionally biased region" description="Basic residues" evidence="5">
    <location>
        <begin position="272"/>
        <end position="286"/>
    </location>
</feature>
<feature type="compositionally biased region" description="Polar residues" evidence="5">
    <location>
        <begin position="218"/>
        <end position="229"/>
    </location>
</feature>
<comment type="caution">
    <text evidence="8">The sequence shown here is derived from an EMBL/GenBank/DDBJ whole genome shotgun (WGS) entry which is preliminary data.</text>
</comment>
<dbReference type="Proteomes" id="UP001292094">
    <property type="component" value="Unassembled WGS sequence"/>
</dbReference>
<feature type="region of interest" description="Disordered" evidence="5">
    <location>
        <begin position="203"/>
        <end position="236"/>
    </location>
</feature>
<feature type="compositionally biased region" description="Polar residues" evidence="5">
    <location>
        <begin position="467"/>
        <end position="477"/>
    </location>
</feature>
<evidence type="ECO:0000256" key="1">
    <source>
        <dbReference type="ARBA" id="ARBA00022723"/>
    </source>
</evidence>
<feature type="compositionally biased region" description="Basic and acidic residues" evidence="5">
    <location>
        <begin position="569"/>
        <end position="579"/>
    </location>
</feature>
<dbReference type="EMBL" id="JAWZYT010001161">
    <property type="protein sequence ID" value="KAK4315016.1"/>
    <property type="molecule type" value="Genomic_DNA"/>
</dbReference>
<gene>
    <name evidence="8" type="ORF">Pmani_013740</name>
</gene>
<dbReference type="PROSITE" id="PS51039">
    <property type="entry name" value="ZF_AN1"/>
    <property type="match status" value="1"/>
</dbReference>
<sequence>MRGEASGEGQQEHPSPAGGDGDGGGGGGERIQHDDLSRPKCSSDSEEEEEDNNSESGIPPNQQHLILGERELAEETSLIEQGVVNGSRLRLVLALTVGPINPRHVPSTEELFMRDLTDYMCLNKDELWEGTEGRTVTLLVLRDGDNVNLYRVIENLDGSYSPLNDSWGSFPGGRGEEGLIPPQMSEEEVKTKSRMAEIMKQLKNTKTKKNKKDKRKTSVSQQASLNSSFKKFPDNGILEDTLSPRLELTEGAVRRSLVTPITTPLTTPRQHSGGRRLHNNSRRGSKGSRPNTQEHSEFLRSSLSRSTLRELPNANPPIPVDFTRRKPLEGIRPQGNRLSAVDENRGKDSPLQLPETPNTQVKNKNYDSYRKSIVTHGIVRDSDTTTNTTSTTTTTNISETVRESHEAWPRRDPSKPFYRLPDTITNSNRYDRDRLNRSHNPELLRSIHQSTMNRPKTSPEVLEHRPNTTGNRSTVSERIQLRDPDERLRRLCSILGSPGNSQSHRHPDSPPHDNTSSIPQPLSLSSSLSGSNTLRRRTNSVSVSLASLRSRGGTPPSPGHGALVTSGSREQRDALRDLMRSQGAISRHTTPDQPPLSTRRPPSGRVQMGSTHLPPVTPQRRTPRRRPRCGHCSRRLSLASTYECRCGGIFCAQHRYAETHTCSFDYRTAGRTIIAMANPYVAPNKLPKI</sequence>
<feature type="domain" description="AN1-type" evidence="7">
    <location>
        <begin position="623"/>
        <end position="670"/>
    </location>
</feature>
<dbReference type="SMART" id="SM00154">
    <property type="entry name" value="ZnF_AN1"/>
    <property type="match status" value="1"/>
</dbReference>
<evidence type="ECO:0008006" key="10">
    <source>
        <dbReference type="Google" id="ProtNLM"/>
    </source>
</evidence>
<dbReference type="PANTHER" id="PTHR46728:SF1">
    <property type="entry name" value="AN1-TYPE ZINC FINGER PROTEIN 4"/>
    <property type="match status" value="1"/>
</dbReference>
<feature type="region of interest" description="Disordered" evidence="5">
    <location>
        <begin position="257"/>
        <end position="363"/>
    </location>
</feature>
<dbReference type="InterPro" id="IPR000626">
    <property type="entry name" value="Ubiquitin-like_dom"/>
</dbReference>
<feature type="compositionally biased region" description="Low complexity" evidence="5">
    <location>
        <begin position="516"/>
        <end position="531"/>
    </location>
</feature>
<dbReference type="PANTHER" id="PTHR46728">
    <property type="entry name" value="AN1-TYPE ZINC FINGER PROTEIN 4"/>
    <property type="match status" value="1"/>
</dbReference>
<feature type="compositionally biased region" description="Basic and acidic residues" evidence="5">
    <location>
        <begin position="429"/>
        <end position="442"/>
    </location>
</feature>
<feature type="domain" description="Ubiquitin-like" evidence="6">
    <location>
        <begin position="53"/>
        <end position="98"/>
    </location>
</feature>
<feature type="compositionally biased region" description="Basic and acidic residues" evidence="5">
    <location>
        <begin position="400"/>
        <end position="414"/>
    </location>
</feature>
<evidence type="ECO:0000259" key="6">
    <source>
        <dbReference type="PROSITE" id="PS50053"/>
    </source>
</evidence>
<dbReference type="Gene3D" id="3.10.20.90">
    <property type="entry name" value="Phosphatidylinositol 3-kinase Catalytic Subunit, Chain A, domain 1"/>
    <property type="match status" value="1"/>
</dbReference>
<dbReference type="AlphaFoldDB" id="A0AAE1PUJ1"/>
<evidence type="ECO:0000259" key="7">
    <source>
        <dbReference type="PROSITE" id="PS51039"/>
    </source>
</evidence>
<dbReference type="Gene3D" id="4.10.1110.10">
    <property type="entry name" value="AN1-like Zinc finger"/>
    <property type="match status" value="1"/>
</dbReference>
<feature type="compositionally biased region" description="Low complexity" evidence="5">
    <location>
        <begin position="299"/>
        <end position="311"/>
    </location>
</feature>
<dbReference type="SUPFAM" id="SSF54236">
    <property type="entry name" value="Ubiquitin-like"/>
    <property type="match status" value="1"/>
</dbReference>
<dbReference type="PROSITE" id="PS50053">
    <property type="entry name" value="UBIQUITIN_2"/>
    <property type="match status" value="1"/>
</dbReference>
<dbReference type="InterPro" id="IPR053061">
    <property type="entry name" value="AN1-type_zinc_finger"/>
</dbReference>
<feature type="compositionally biased region" description="Polar residues" evidence="5">
    <location>
        <begin position="447"/>
        <end position="456"/>
    </location>
</feature>
<accession>A0AAE1PUJ1</accession>
<feature type="compositionally biased region" description="Basic residues" evidence="5">
    <location>
        <begin position="203"/>
        <end position="217"/>
    </location>
</feature>
<feature type="compositionally biased region" description="Low complexity" evidence="5">
    <location>
        <begin position="540"/>
        <end position="553"/>
    </location>
</feature>
<evidence type="ECO:0000256" key="3">
    <source>
        <dbReference type="ARBA" id="ARBA00022833"/>
    </source>
</evidence>
<proteinExistence type="predicted"/>
<dbReference type="GO" id="GO:0008270">
    <property type="term" value="F:zinc ion binding"/>
    <property type="evidence" value="ECO:0007669"/>
    <property type="project" value="UniProtKB-KW"/>
</dbReference>
<keyword evidence="9" id="KW-1185">Reference proteome</keyword>
<dbReference type="InterPro" id="IPR035896">
    <property type="entry name" value="AN1-like_Znf"/>
</dbReference>
<feature type="compositionally biased region" description="Low complexity" evidence="5">
    <location>
        <begin position="259"/>
        <end position="268"/>
    </location>
</feature>
<keyword evidence="1" id="KW-0479">Metal-binding</keyword>
<organism evidence="8 9">
    <name type="scientific">Petrolisthes manimaculis</name>
    <dbReference type="NCBI Taxonomy" id="1843537"/>
    <lineage>
        <taxon>Eukaryota</taxon>
        <taxon>Metazoa</taxon>
        <taxon>Ecdysozoa</taxon>
        <taxon>Arthropoda</taxon>
        <taxon>Crustacea</taxon>
        <taxon>Multicrustacea</taxon>
        <taxon>Malacostraca</taxon>
        <taxon>Eumalacostraca</taxon>
        <taxon>Eucarida</taxon>
        <taxon>Decapoda</taxon>
        <taxon>Pleocyemata</taxon>
        <taxon>Anomura</taxon>
        <taxon>Galatheoidea</taxon>
        <taxon>Porcellanidae</taxon>
        <taxon>Petrolisthes</taxon>
    </lineage>
</organism>
<feature type="compositionally biased region" description="Acidic residues" evidence="5">
    <location>
        <begin position="44"/>
        <end position="53"/>
    </location>
</feature>
<feature type="compositionally biased region" description="Basic and acidic residues" evidence="5">
    <location>
        <begin position="479"/>
        <end position="489"/>
    </location>
</feature>
<dbReference type="SUPFAM" id="SSF118310">
    <property type="entry name" value="AN1-like Zinc finger"/>
    <property type="match status" value="1"/>
</dbReference>
<dbReference type="Pfam" id="PF01428">
    <property type="entry name" value="zf-AN1"/>
    <property type="match status" value="1"/>
</dbReference>
<evidence type="ECO:0000256" key="5">
    <source>
        <dbReference type="SAM" id="MobiDB-lite"/>
    </source>
</evidence>
<feature type="compositionally biased region" description="Low complexity" evidence="5">
    <location>
        <begin position="384"/>
        <end position="396"/>
    </location>
</feature>
<evidence type="ECO:0000256" key="4">
    <source>
        <dbReference type="PROSITE-ProRule" id="PRU00449"/>
    </source>
</evidence>
<evidence type="ECO:0000313" key="8">
    <source>
        <dbReference type="EMBL" id="KAK4315016.1"/>
    </source>
</evidence>
<dbReference type="InterPro" id="IPR000058">
    <property type="entry name" value="Znf_AN1"/>
</dbReference>
<evidence type="ECO:0000256" key="2">
    <source>
        <dbReference type="ARBA" id="ARBA00022771"/>
    </source>
</evidence>
<feature type="region of interest" description="Disordered" evidence="5">
    <location>
        <begin position="1"/>
        <end position="61"/>
    </location>
</feature>
<feature type="region of interest" description="Disordered" evidence="5">
    <location>
        <begin position="382"/>
        <end position="628"/>
    </location>
</feature>
<name>A0AAE1PUJ1_9EUCA</name>